<dbReference type="PANTHER" id="PTHR47999:SF96">
    <property type="entry name" value="TRANSCRIPTION REPRESSOR MYB6-LIKE"/>
    <property type="match status" value="1"/>
</dbReference>
<evidence type="ECO:0000256" key="2">
    <source>
        <dbReference type="ARBA" id="ARBA00022737"/>
    </source>
</evidence>
<dbReference type="AlphaFoldDB" id="A0A455LAB9"/>
<name>A0A455LAB9_9ASPA</name>
<dbReference type="Pfam" id="PF00249">
    <property type="entry name" value="Myb_DNA-binding"/>
    <property type="match status" value="2"/>
</dbReference>
<accession>A0A455LAB9</accession>
<keyword evidence="5" id="KW-0804">Transcription</keyword>
<dbReference type="EMBL" id="MG702152">
    <property type="protein sequence ID" value="AXY87670.1"/>
    <property type="molecule type" value="mRNA"/>
</dbReference>
<dbReference type="SMART" id="SM00717">
    <property type="entry name" value="SANT"/>
    <property type="match status" value="2"/>
</dbReference>
<evidence type="ECO:0000256" key="1">
    <source>
        <dbReference type="ARBA" id="ARBA00004123"/>
    </source>
</evidence>
<feature type="domain" description="Myb-like" evidence="7">
    <location>
        <begin position="63"/>
        <end position="113"/>
    </location>
</feature>
<evidence type="ECO:0000259" key="8">
    <source>
        <dbReference type="PROSITE" id="PS51294"/>
    </source>
</evidence>
<organism evidence="9">
    <name type="scientific">Cymbidium sinense</name>
    <dbReference type="NCBI Taxonomy" id="112615"/>
    <lineage>
        <taxon>Eukaryota</taxon>
        <taxon>Viridiplantae</taxon>
        <taxon>Streptophyta</taxon>
        <taxon>Embryophyta</taxon>
        <taxon>Tracheophyta</taxon>
        <taxon>Spermatophyta</taxon>
        <taxon>Magnoliopsida</taxon>
        <taxon>Liliopsida</taxon>
        <taxon>Asparagales</taxon>
        <taxon>Orchidaceae</taxon>
        <taxon>Epidendroideae</taxon>
        <taxon>Cymbidieae</taxon>
        <taxon>Cymbidiinae</taxon>
        <taxon>Cymbidium</taxon>
    </lineage>
</organism>
<evidence type="ECO:0000259" key="7">
    <source>
        <dbReference type="PROSITE" id="PS50090"/>
    </source>
</evidence>
<evidence type="ECO:0000256" key="4">
    <source>
        <dbReference type="ARBA" id="ARBA00023125"/>
    </source>
</evidence>
<reference evidence="9" key="1">
    <citation type="journal article" date="2015" name="PLoS ONE">
        <title>Transcriptome Characterization of Cymbidium sinense 'Dharma' Using 454 Pyrosequencing and Its Application in the Identification of Genes Associated with Leaf Color Variation.</title>
        <authorList>
            <person name="Zhu G."/>
            <person name="Yang F."/>
            <person name="Shi S."/>
            <person name="Li D."/>
            <person name="Wang Z."/>
            <person name="Liu H."/>
            <person name="Huang D."/>
            <person name="Wang C."/>
        </authorList>
    </citation>
    <scope>NUCLEOTIDE SEQUENCE</scope>
</reference>
<evidence type="ECO:0000256" key="6">
    <source>
        <dbReference type="ARBA" id="ARBA00023242"/>
    </source>
</evidence>
<dbReference type="GO" id="GO:0003677">
    <property type="term" value="F:DNA binding"/>
    <property type="evidence" value="ECO:0007669"/>
    <property type="project" value="UniProtKB-KW"/>
</dbReference>
<sequence length="256" mass="28684">MRRERACLPKEELRRGAWTEHEDKLLSDYITSHGLGRWRSLPEKAGLNRCGKSCRLRWLNYLRPGIKRGNITDEEEELIIRLHKLVGNRWSLIAGRIPGRTDNEIKNYWNSYIKKKVAMDVSESHSSSKAATTTTAAAATTTASTTQLSFKSPCSEKANEASSVTSMVKSKTYEAEDLNTNSAVLHEQHSSMKPEGHQQVCLPPSASSDFDSGFEFSFGELSNSSVFSCYGWRDAKTMACSSVIGEDCSSRRMEER</sequence>
<keyword evidence="2" id="KW-0677">Repeat</keyword>
<dbReference type="GO" id="GO:0005634">
    <property type="term" value="C:nucleus"/>
    <property type="evidence" value="ECO:0007669"/>
    <property type="project" value="UniProtKB-SubCell"/>
</dbReference>
<dbReference type="CDD" id="cd00167">
    <property type="entry name" value="SANT"/>
    <property type="match status" value="2"/>
</dbReference>
<dbReference type="Gene3D" id="1.10.10.60">
    <property type="entry name" value="Homeodomain-like"/>
    <property type="match status" value="2"/>
</dbReference>
<evidence type="ECO:0000256" key="3">
    <source>
        <dbReference type="ARBA" id="ARBA00023015"/>
    </source>
</evidence>
<keyword evidence="6" id="KW-0539">Nucleus</keyword>
<keyword evidence="4" id="KW-0238">DNA-binding</keyword>
<keyword evidence="3" id="KW-0805">Transcription regulation</keyword>
<dbReference type="InterPro" id="IPR001005">
    <property type="entry name" value="SANT/Myb"/>
</dbReference>
<dbReference type="InterPro" id="IPR017930">
    <property type="entry name" value="Myb_dom"/>
</dbReference>
<dbReference type="InterPro" id="IPR015495">
    <property type="entry name" value="Myb_TF_plants"/>
</dbReference>
<feature type="domain" description="HTH myb-type" evidence="8">
    <location>
        <begin position="63"/>
        <end position="117"/>
    </location>
</feature>
<evidence type="ECO:0000313" key="9">
    <source>
        <dbReference type="EMBL" id="AXY87670.1"/>
    </source>
</evidence>
<proteinExistence type="evidence at transcript level"/>
<comment type="subcellular location">
    <subcellularLocation>
        <location evidence="1">Nucleus</location>
    </subcellularLocation>
</comment>
<feature type="domain" description="Myb-like" evidence="7">
    <location>
        <begin position="10"/>
        <end position="62"/>
    </location>
</feature>
<dbReference type="InterPro" id="IPR009057">
    <property type="entry name" value="Homeodomain-like_sf"/>
</dbReference>
<feature type="domain" description="HTH myb-type" evidence="8">
    <location>
        <begin position="10"/>
        <end position="62"/>
    </location>
</feature>
<protein>
    <submittedName>
        <fullName evidence="9">Transcription factor MYB82-like protein</fullName>
    </submittedName>
</protein>
<dbReference type="PANTHER" id="PTHR47999">
    <property type="entry name" value="TRANSCRIPTION FACTOR MYB8-RELATED-RELATED"/>
    <property type="match status" value="1"/>
</dbReference>
<dbReference type="PROSITE" id="PS51294">
    <property type="entry name" value="HTH_MYB"/>
    <property type="match status" value="2"/>
</dbReference>
<dbReference type="PROSITE" id="PS50090">
    <property type="entry name" value="MYB_LIKE"/>
    <property type="match status" value="2"/>
</dbReference>
<evidence type="ECO:0000256" key="5">
    <source>
        <dbReference type="ARBA" id="ARBA00023163"/>
    </source>
</evidence>
<dbReference type="SUPFAM" id="SSF46689">
    <property type="entry name" value="Homeodomain-like"/>
    <property type="match status" value="1"/>
</dbReference>
<dbReference type="FunFam" id="1.10.10.60:FF:000001">
    <property type="entry name" value="MYB-related transcription factor"/>
    <property type="match status" value="1"/>
</dbReference>